<proteinExistence type="predicted"/>
<dbReference type="PANTHER" id="PTHR30570:SF1">
    <property type="entry name" value="PHOSPHATE-BINDING PROTEIN PSTS"/>
    <property type="match status" value="1"/>
</dbReference>
<keyword evidence="1" id="KW-0732">Signal</keyword>
<dbReference type="EMBL" id="JAUCGM010000281">
    <property type="protein sequence ID" value="MDM8562771.1"/>
    <property type="molecule type" value="Genomic_DNA"/>
</dbReference>
<dbReference type="Proteomes" id="UP001171945">
    <property type="component" value="Unassembled WGS sequence"/>
</dbReference>
<evidence type="ECO:0000256" key="1">
    <source>
        <dbReference type="ARBA" id="ARBA00022729"/>
    </source>
</evidence>
<organism evidence="3 4">
    <name type="scientific">Candidatus Marithioploca araucensis</name>
    <dbReference type="NCBI Taxonomy" id="70273"/>
    <lineage>
        <taxon>Bacteria</taxon>
        <taxon>Pseudomonadati</taxon>
        <taxon>Pseudomonadota</taxon>
        <taxon>Gammaproteobacteria</taxon>
        <taxon>Thiotrichales</taxon>
        <taxon>Thiotrichaceae</taxon>
        <taxon>Candidatus Marithioploca</taxon>
    </lineage>
</organism>
<dbReference type="Gene3D" id="3.40.190.10">
    <property type="entry name" value="Periplasmic binding protein-like II"/>
    <property type="match status" value="2"/>
</dbReference>
<name>A0ABT7VT76_9GAMM</name>
<dbReference type="Pfam" id="PF12849">
    <property type="entry name" value="PBP_like_2"/>
    <property type="match status" value="1"/>
</dbReference>
<dbReference type="SUPFAM" id="SSF53850">
    <property type="entry name" value="Periplasmic binding protein-like II"/>
    <property type="match status" value="1"/>
</dbReference>
<gene>
    <name evidence="3" type="ORF">QUF54_05395</name>
</gene>
<dbReference type="PANTHER" id="PTHR30570">
    <property type="entry name" value="PERIPLASMIC PHOSPHATE BINDING COMPONENT OF PHOSPHATE ABC TRANSPORTER"/>
    <property type="match status" value="1"/>
</dbReference>
<accession>A0ABT7VT76</accession>
<sequence length="205" mass="21866">MPESLGGEQCAARGKCDMGGVARDVNQRFLDKGVVATLIGKDAIAAIVNANNPVTDLSSEQLKGIFTGAIKNWSEVGGDDLPIKALVVKSSSATRNVFAKAILGGENYQEGIKVITPDAKMRYTVARDKGAIGQLSFAFIIGKKKIKALSVDGQEPTVNNPNYPITRNLHITTKGIPQGEVKAFLEWALSPEGQKVVKKRFVGGK</sequence>
<evidence type="ECO:0000313" key="3">
    <source>
        <dbReference type="EMBL" id="MDM8562771.1"/>
    </source>
</evidence>
<protein>
    <submittedName>
        <fullName evidence="3">Substrate-binding domain-containing protein</fullName>
    </submittedName>
</protein>
<evidence type="ECO:0000313" key="4">
    <source>
        <dbReference type="Proteomes" id="UP001171945"/>
    </source>
</evidence>
<reference evidence="3" key="1">
    <citation type="submission" date="2023-06" db="EMBL/GenBank/DDBJ databases">
        <title>Uncultivated large filamentous bacteria from sulfidic sediments reveal new species and different genomic features in energy metabolism and defense.</title>
        <authorList>
            <person name="Fonseca A."/>
        </authorList>
    </citation>
    <scope>NUCLEOTIDE SEQUENCE</scope>
    <source>
        <strain evidence="3">HSG4</strain>
    </source>
</reference>
<comment type="caution">
    <text evidence="3">The sequence shown here is derived from an EMBL/GenBank/DDBJ whole genome shotgun (WGS) entry which is preliminary data.</text>
</comment>
<keyword evidence="4" id="KW-1185">Reference proteome</keyword>
<dbReference type="InterPro" id="IPR050811">
    <property type="entry name" value="Phosphate_ABC_transporter"/>
</dbReference>
<feature type="domain" description="PBP" evidence="2">
    <location>
        <begin position="13"/>
        <end position="192"/>
    </location>
</feature>
<evidence type="ECO:0000259" key="2">
    <source>
        <dbReference type="Pfam" id="PF12849"/>
    </source>
</evidence>
<dbReference type="InterPro" id="IPR024370">
    <property type="entry name" value="PBP_domain"/>
</dbReference>